<dbReference type="AlphaFoldDB" id="A0AAN6D3F8"/>
<evidence type="ECO:0000256" key="4">
    <source>
        <dbReference type="ARBA" id="ARBA00012329"/>
    </source>
</evidence>
<dbReference type="Pfam" id="PF22660">
    <property type="entry name" value="RS_preATP-grasp-like"/>
    <property type="match status" value="1"/>
</dbReference>
<dbReference type="SUPFAM" id="SSF52440">
    <property type="entry name" value="PreATP-grasp domain"/>
    <property type="match status" value="1"/>
</dbReference>
<dbReference type="GO" id="GO:0004638">
    <property type="term" value="F:phosphoribosylaminoimidazole carboxylase activity"/>
    <property type="evidence" value="ECO:0007669"/>
    <property type="project" value="UniProtKB-UniRule"/>
</dbReference>
<dbReference type="Pfam" id="PF17769">
    <property type="entry name" value="PurK_C"/>
    <property type="match status" value="1"/>
</dbReference>
<dbReference type="InterPro" id="IPR054350">
    <property type="entry name" value="PurT/PurK_preATP-grasp"/>
</dbReference>
<gene>
    <name evidence="13" type="ORF">KL933_003597</name>
    <name evidence="14" type="ORF">KL946_004090</name>
</gene>
<reference evidence="13 15" key="1">
    <citation type="journal article" date="2021" name="G3 (Bethesda)">
        <title>Genomic diversity, chromosomal rearrangements, and interspecies hybridization in the ogataea polymorpha species complex.</title>
        <authorList>
            <person name="Hanson S.J."/>
            <person name="Cinneide E.O."/>
            <person name="Salzberg L.I."/>
            <person name="Wolfe K.H."/>
            <person name="McGowan J."/>
            <person name="Fitzpatrick D.A."/>
            <person name="Matlin K."/>
        </authorList>
    </citation>
    <scope>NUCLEOTIDE SEQUENCE</scope>
    <source>
        <strain evidence="14">81-436-3</strain>
        <strain evidence="13">83-405-1</strain>
    </source>
</reference>
<feature type="domain" description="ATP-grasp" evidence="12">
    <location>
        <begin position="110"/>
        <end position="297"/>
    </location>
</feature>
<evidence type="ECO:0000256" key="8">
    <source>
        <dbReference type="ARBA" id="ARBA00022793"/>
    </source>
</evidence>
<evidence type="ECO:0000313" key="16">
    <source>
        <dbReference type="Proteomes" id="UP000738402"/>
    </source>
</evidence>
<dbReference type="HAMAP" id="MF_01928">
    <property type="entry name" value="PurK"/>
    <property type="match status" value="1"/>
</dbReference>
<evidence type="ECO:0000259" key="12">
    <source>
        <dbReference type="PROSITE" id="PS50975"/>
    </source>
</evidence>
<dbReference type="SUPFAM" id="SSF52255">
    <property type="entry name" value="N5-CAIR mutase (phosphoribosylaminoimidazole carboxylase, PurE)"/>
    <property type="match status" value="1"/>
</dbReference>
<dbReference type="InterPro" id="IPR005875">
    <property type="entry name" value="PurK"/>
</dbReference>
<dbReference type="Proteomes" id="UP000697297">
    <property type="component" value="Unassembled WGS sequence"/>
</dbReference>
<dbReference type="SMART" id="SM01001">
    <property type="entry name" value="AIRC"/>
    <property type="match status" value="1"/>
</dbReference>
<evidence type="ECO:0000313" key="13">
    <source>
        <dbReference type="EMBL" id="KAG7726155.1"/>
    </source>
</evidence>
<sequence length="567" mass="61405">MDSKVVGILGGGQLGRMMVEAASRLNIKTVILENGADSPAKQINSSAEHIDGSFNDEAAIRRLAEKCDVLTVEIEHVDVDALKKVQEQTSVRIYPSPETIALIKDKYLQKEHLIKNQIAVAESTAVESTAAALQSVGQKYGYPYMLKSRTLAYDGRGNFVVEDVSKIPEALEALKDRPLYAEKWAPFTKELAVMVVRGLGGDVHAFPTVETIHKNNICHTVFAPARVTDTIQKRAQLLAEKAVSAFTGAGIFGIEMFLLPNDELLINEIAPRPHNSGHYTIDACVTSQFEAHIRAVCSLPMPKNFTSLSTPSTHAIMLNVLGSPDPGEWMQMCKRALETPHASVYLYGKSNRAGRKLGHINIVSQSMDDCIRRLEYIEGKSDKLEEPEANKAVAGASSKPLVGVIMGSDSDLPVMSLGCNILKSFGVPFEVTIVSAHRTPQRMVKYATEAPERGLRCIIAGAGGAAHLPGMVAAMTPLPVIGVPVKGSTLDGVDSLYSIVQMPRGVPVATVAINNATNAALLAVRILGSFDPVYFSKMAKYMSEMEDGVLEKAERLGSVGYEEYLRK</sequence>
<dbReference type="PANTHER" id="PTHR11609:SF5">
    <property type="entry name" value="PHOSPHORIBOSYLAMINOIMIDAZOLE CARBOXYLASE"/>
    <property type="match status" value="1"/>
</dbReference>
<comment type="caution">
    <text evidence="13">The sequence shown here is derived from an EMBL/GenBank/DDBJ whole genome shotgun (WGS) entry which is preliminary data.</text>
</comment>
<dbReference type="GO" id="GO:0006189">
    <property type="term" value="P:'de novo' IMP biosynthetic process"/>
    <property type="evidence" value="ECO:0007669"/>
    <property type="project" value="UniProtKB-UniRule"/>
</dbReference>
<dbReference type="PIRSF" id="PIRSF001340">
    <property type="entry name" value="AIR_carboxylase"/>
    <property type="match status" value="1"/>
</dbReference>
<dbReference type="SUPFAM" id="SSF51246">
    <property type="entry name" value="Rudiment single hybrid motif"/>
    <property type="match status" value="1"/>
</dbReference>
<dbReference type="InterPro" id="IPR040686">
    <property type="entry name" value="PurK_C"/>
</dbReference>
<dbReference type="GO" id="GO:0046872">
    <property type="term" value="F:metal ion binding"/>
    <property type="evidence" value="ECO:0007669"/>
    <property type="project" value="InterPro"/>
</dbReference>
<dbReference type="HAMAP" id="MF_01929">
    <property type="entry name" value="PurE_classI"/>
    <property type="match status" value="1"/>
</dbReference>
<keyword evidence="15" id="KW-1185">Reference proteome</keyword>
<dbReference type="NCBIfam" id="TIGR01162">
    <property type="entry name" value="purE"/>
    <property type="match status" value="1"/>
</dbReference>
<keyword evidence="7 11" id="KW-0658">Purine biosynthesis</keyword>
<keyword evidence="8 11" id="KW-0210">Decarboxylase</keyword>
<dbReference type="Pfam" id="PF02222">
    <property type="entry name" value="ATP-grasp"/>
    <property type="match status" value="1"/>
</dbReference>
<evidence type="ECO:0000256" key="9">
    <source>
        <dbReference type="ARBA" id="ARBA00022840"/>
    </source>
</evidence>
<dbReference type="InterPro" id="IPR016185">
    <property type="entry name" value="PreATP-grasp_dom_sf"/>
</dbReference>
<organism evidence="13 16">
    <name type="scientific">Ogataea haglerorum</name>
    <dbReference type="NCBI Taxonomy" id="1937702"/>
    <lineage>
        <taxon>Eukaryota</taxon>
        <taxon>Fungi</taxon>
        <taxon>Dikarya</taxon>
        <taxon>Ascomycota</taxon>
        <taxon>Saccharomycotina</taxon>
        <taxon>Pichiomycetes</taxon>
        <taxon>Pichiales</taxon>
        <taxon>Pichiaceae</taxon>
        <taxon>Ogataea</taxon>
    </lineage>
</organism>
<comment type="catalytic activity">
    <reaction evidence="1 11">
        <text>5-amino-1-(5-phospho-D-ribosyl)imidazole-4-carboxylate + H(+) = 5-amino-1-(5-phospho-beta-D-ribosyl)imidazole + CO2</text>
        <dbReference type="Rhea" id="RHEA:10792"/>
        <dbReference type="ChEBI" id="CHEBI:15378"/>
        <dbReference type="ChEBI" id="CHEBI:16526"/>
        <dbReference type="ChEBI" id="CHEBI:77657"/>
        <dbReference type="ChEBI" id="CHEBI:137981"/>
        <dbReference type="EC" id="4.1.1.21"/>
    </reaction>
</comment>
<evidence type="ECO:0000256" key="7">
    <source>
        <dbReference type="ARBA" id="ARBA00022755"/>
    </source>
</evidence>
<evidence type="ECO:0000256" key="11">
    <source>
        <dbReference type="PIRNR" id="PIRNR001340"/>
    </source>
</evidence>
<proteinExistence type="inferred from homology"/>
<evidence type="ECO:0000256" key="10">
    <source>
        <dbReference type="ARBA" id="ARBA00023239"/>
    </source>
</evidence>
<evidence type="ECO:0000256" key="3">
    <source>
        <dbReference type="ARBA" id="ARBA00006114"/>
    </source>
</evidence>
<dbReference type="Gene3D" id="3.30.470.20">
    <property type="entry name" value="ATP-grasp fold, B domain"/>
    <property type="match status" value="1"/>
</dbReference>
<dbReference type="Gene3D" id="3.40.50.1970">
    <property type="match status" value="1"/>
</dbReference>
<comment type="similarity">
    <text evidence="3 11">In the C-terminal section; belongs to the AIR carboxylase family. Class I subfamily.</text>
</comment>
<dbReference type="GO" id="GO:0006144">
    <property type="term" value="P:purine nucleobase metabolic process"/>
    <property type="evidence" value="ECO:0007669"/>
    <property type="project" value="UniProtKB-ARBA"/>
</dbReference>
<dbReference type="Gene3D" id="3.40.50.20">
    <property type="match status" value="1"/>
</dbReference>
<evidence type="ECO:0000256" key="1">
    <source>
        <dbReference type="ARBA" id="ARBA00001244"/>
    </source>
</evidence>
<evidence type="ECO:0000256" key="2">
    <source>
        <dbReference type="ARBA" id="ARBA00004747"/>
    </source>
</evidence>
<dbReference type="EMBL" id="JAHLUN010000011">
    <property type="protein sequence ID" value="KAG7763274.1"/>
    <property type="molecule type" value="Genomic_DNA"/>
</dbReference>
<evidence type="ECO:0000313" key="15">
    <source>
        <dbReference type="Proteomes" id="UP000697297"/>
    </source>
</evidence>
<dbReference type="FunFam" id="3.40.50.1970:FF:000013">
    <property type="entry name" value="Phosphoribosylaminoimidazole carboxylase"/>
    <property type="match status" value="1"/>
</dbReference>
<dbReference type="Proteomes" id="UP000738402">
    <property type="component" value="Unassembled WGS sequence"/>
</dbReference>
<dbReference type="InterPro" id="IPR016301">
    <property type="entry name" value="Ade2_fungi/plant"/>
</dbReference>
<dbReference type="SUPFAM" id="SSF56059">
    <property type="entry name" value="Glutathione synthetase ATP-binding domain-like"/>
    <property type="match status" value="1"/>
</dbReference>
<dbReference type="EMBL" id="JAHLUH010000010">
    <property type="protein sequence ID" value="KAG7726155.1"/>
    <property type="molecule type" value="Genomic_DNA"/>
</dbReference>
<dbReference type="InterPro" id="IPR011054">
    <property type="entry name" value="Rudment_hybrid_motif"/>
</dbReference>
<dbReference type="FunFam" id="3.30.470.20:FF:000037">
    <property type="entry name" value="Phosphoribosylaminoimidazole carboxylase, chloroplastic"/>
    <property type="match status" value="1"/>
</dbReference>
<protein>
    <recommendedName>
        <fullName evidence="5 11">Phosphoribosylaminoimidazole carboxylase</fullName>
        <ecNumber evidence="4 11">4.1.1.21</ecNumber>
    </recommendedName>
</protein>
<dbReference type="NCBIfam" id="TIGR01161">
    <property type="entry name" value="purK"/>
    <property type="match status" value="1"/>
</dbReference>
<keyword evidence="10 11" id="KW-0456">Lyase</keyword>
<dbReference type="InterPro" id="IPR033747">
    <property type="entry name" value="PurE_ClassI"/>
</dbReference>
<dbReference type="InterPro" id="IPR013815">
    <property type="entry name" value="ATP_grasp_subdomain_1"/>
</dbReference>
<dbReference type="InterPro" id="IPR011761">
    <property type="entry name" value="ATP-grasp"/>
</dbReference>
<dbReference type="InterPro" id="IPR000031">
    <property type="entry name" value="PurE_dom"/>
</dbReference>
<evidence type="ECO:0000256" key="5">
    <source>
        <dbReference type="ARBA" id="ARBA00021059"/>
    </source>
</evidence>
<dbReference type="InterPro" id="IPR003135">
    <property type="entry name" value="ATP-grasp_carboxylate-amine"/>
</dbReference>
<evidence type="ECO:0000256" key="6">
    <source>
        <dbReference type="ARBA" id="ARBA00022741"/>
    </source>
</evidence>
<dbReference type="PROSITE" id="PS50975">
    <property type="entry name" value="ATP_GRASP"/>
    <property type="match status" value="1"/>
</dbReference>
<dbReference type="PANTHER" id="PTHR11609">
    <property type="entry name" value="PURINE BIOSYNTHESIS PROTEIN 6/7, PUR6/7"/>
    <property type="match status" value="1"/>
</dbReference>
<name>A0AAN6D3F8_9ASCO</name>
<dbReference type="Gene3D" id="3.30.1490.20">
    <property type="entry name" value="ATP-grasp fold, A domain"/>
    <property type="match status" value="1"/>
</dbReference>
<keyword evidence="9 11" id="KW-0067">ATP-binding</keyword>
<dbReference type="GO" id="GO:0005524">
    <property type="term" value="F:ATP binding"/>
    <property type="evidence" value="ECO:0007669"/>
    <property type="project" value="UniProtKB-UniRule"/>
</dbReference>
<dbReference type="NCBIfam" id="NF004679">
    <property type="entry name" value="PRK06019.1-5"/>
    <property type="match status" value="1"/>
</dbReference>
<comment type="pathway">
    <text evidence="2 11">Purine metabolism; IMP biosynthesis via de novo pathway; 5-amino-1-(5-phospho-D-ribosyl)imidazole-4-carboxylate from 5-amino-1-(5-phospho-D-ribosyl)imidazole (carboxylase route): step 1/1.</text>
</comment>
<accession>A0AAN6D3F8</accession>
<dbReference type="Pfam" id="PF00731">
    <property type="entry name" value="AIRC"/>
    <property type="match status" value="1"/>
</dbReference>
<evidence type="ECO:0000313" key="14">
    <source>
        <dbReference type="EMBL" id="KAG7763274.1"/>
    </source>
</evidence>
<keyword evidence="6 11" id="KW-0547">Nucleotide-binding</keyword>
<dbReference type="EC" id="4.1.1.21" evidence="4 11"/>